<evidence type="ECO:0000256" key="11">
    <source>
        <dbReference type="HAMAP-Rule" id="MF_00228"/>
    </source>
</evidence>
<dbReference type="RefSeq" id="WP_084578053.1">
    <property type="nucleotide sequence ID" value="NZ_CP155572.1"/>
</dbReference>
<dbReference type="GO" id="GO:0009229">
    <property type="term" value="P:thiamine diphosphate biosynthetic process"/>
    <property type="evidence" value="ECO:0007669"/>
    <property type="project" value="UniProtKB-UniRule"/>
</dbReference>
<feature type="binding site" evidence="11">
    <location>
        <position position="195"/>
    </location>
    <ligand>
        <name>substrate</name>
    </ligand>
</feature>
<keyword evidence="8 11" id="KW-0067">ATP-binding</keyword>
<keyword evidence="5 11" id="KW-0479">Metal-binding</keyword>
<evidence type="ECO:0000313" key="13">
    <source>
        <dbReference type="Proteomes" id="UP000192738"/>
    </source>
</evidence>
<dbReference type="EC" id="2.7.1.50" evidence="11"/>
<dbReference type="STRING" id="112901.SAMN04488500_12722"/>
<keyword evidence="4 11" id="KW-0808">Transferase</keyword>
<keyword evidence="6 11" id="KW-0547">Nucleotide-binding</keyword>
<comment type="function">
    <text evidence="11">Catalyzes the phosphorylation of the hydroxyl group of 4-methyl-5-beta-hydroxyethylthiazole (THZ).</text>
</comment>
<evidence type="ECO:0000256" key="2">
    <source>
        <dbReference type="ARBA" id="ARBA00001946"/>
    </source>
</evidence>
<dbReference type="Gene3D" id="3.40.1190.20">
    <property type="match status" value="1"/>
</dbReference>
<dbReference type="CDD" id="cd01170">
    <property type="entry name" value="THZ_kinase"/>
    <property type="match status" value="1"/>
</dbReference>
<dbReference type="OrthoDB" id="9778146at2"/>
<protein>
    <recommendedName>
        <fullName evidence="11">Hydroxyethylthiazole kinase</fullName>
        <ecNumber evidence="11">2.7.1.50</ecNumber>
    </recommendedName>
    <alternativeName>
        <fullName evidence="11">4-methyl-5-beta-hydroxyethylthiazole kinase</fullName>
        <shortName evidence="11">TH kinase</shortName>
        <shortName evidence="11">Thz kinase</shortName>
    </alternativeName>
</protein>
<sequence>MDILYEVADSLRLLREKRPLIHHITNYVTINDCANVTLGIGASPVMAEDVDEVEEMVSFASGLVLNMGMPNPRKLEAMIVAGKQAAHMGIPIVFDPVGVGATRLRIDAANRILDELQVSVIRGNLAEIKALTGLRGDIKGVDSMEQEEYSWDIVQRLSARVGCVVAVTGKTDVVASSSHVCSIHNGHAMLAGITGTGCMTTSLIACFCSVTKDSFVGTVAGIATMGIAGELAQRSLKDHEGLGTFRVRLFDAIATMNPETLIQMIRSDYLTIRS</sequence>
<dbReference type="EMBL" id="FWXI01000027">
    <property type="protein sequence ID" value="SMD11536.1"/>
    <property type="molecule type" value="Genomic_DNA"/>
</dbReference>
<comment type="pathway">
    <text evidence="3 11">Cofactor biosynthesis; thiamine diphosphate biosynthesis; 4-methyl-5-(2-phosphoethyl)-thiazole from 5-(2-hydroxyethyl)-4-methylthiazole: step 1/1.</text>
</comment>
<evidence type="ECO:0000256" key="5">
    <source>
        <dbReference type="ARBA" id="ARBA00022723"/>
    </source>
</evidence>
<feature type="binding site" evidence="11">
    <location>
        <position position="122"/>
    </location>
    <ligand>
        <name>ATP</name>
        <dbReference type="ChEBI" id="CHEBI:30616"/>
    </ligand>
</feature>
<dbReference type="InterPro" id="IPR000417">
    <property type="entry name" value="Hyethyz_kinase"/>
</dbReference>
<dbReference type="PIRSF" id="PIRSF000513">
    <property type="entry name" value="Thz_kinase"/>
    <property type="match status" value="1"/>
</dbReference>
<comment type="similarity">
    <text evidence="11">Belongs to the Thz kinase family.</text>
</comment>
<reference evidence="12 13" key="1">
    <citation type="submission" date="2017-04" db="EMBL/GenBank/DDBJ databases">
        <authorList>
            <person name="Afonso C.L."/>
            <person name="Miller P.J."/>
            <person name="Scott M.A."/>
            <person name="Spackman E."/>
            <person name="Goraichik I."/>
            <person name="Dimitrov K.M."/>
            <person name="Suarez D.L."/>
            <person name="Swayne D.E."/>
        </authorList>
    </citation>
    <scope>NUCLEOTIDE SEQUENCE [LARGE SCALE GENOMIC DNA]</scope>
    <source>
        <strain evidence="12 13">DSM 5090</strain>
    </source>
</reference>
<name>A0A1W2EQK4_9FIRM</name>
<proteinExistence type="inferred from homology"/>
<dbReference type="HAMAP" id="MF_00228">
    <property type="entry name" value="Thz_kinase"/>
    <property type="match status" value="1"/>
</dbReference>
<comment type="catalytic activity">
    <reaction evidence="1 11">
        <text>5-(2-hydroxyethyl)-4-methylthiazole + ATP = 4-methyl-5-(2-phosphooxyethyl)-thiazole + ADP + H(+)</text>
        <dbReference type="Rhea" id="RHEA:24212"/>
        <dbReference type="ChEBI" id="CHEBI:15378"/>
        <dbReference type="ChEBI" id="CHEBI:17957"/>
        <dbReference type="ChEBI" id="CHEBI:30616"/>
        <dbReference type="ChEBI" id="CHEBI:58296"/>
        <dbReference type="ChEBI" id="CHEBI:456216"/>
        <dbReference type="EC" id="2.7.1.50"/>
    </reaction>
</comment>
<dbReference type="GO" id="GO:0009228">
    <property type="term" value="P:thiamine biosynthetic process"/>
    <property type="evidence" value="ECO:0007669"/>
    <property type="project" value="UniProtKB-KW"/>
</dbReference>
<keyword evidence="7 11" id="KW-0418">Kinase</keyword>
<accession>A0A1W2EQK4</accession>
<dbReference type="NCBIfam" id="NF006830">
    <property type="entry name" value="PRK09355.1"/>
    <property type="match status" value="1"/>
</dbReference>
<evidence type="ECO:0000313" key="12">
    <source>
        <dbReference type="EMBL" id="SMD11536.1"/>
    </source>
</evidence>
<dbReference type="AlphaFoldDB" id="A0A1W2EQK4"/>
<dbReference type="GO" id="GO:0004417">
    <property type="term" value="F:hydroxyethylthiazole kinase activity"/>
    <property type="evidence" value="ECO:0007669"/>
    <property type="project" value="UniProtKB-UniRule"/>
</dbReference>
<evidence type="ECO:0000256" key="9">
    <source>
        <dbReference type="ARBA" id="ARBA00022842"/>
    </source>
</evidence>
<evidence type="ECO:0000256" key="4">
    <source>
        <dbReference type="ARBA" id="ARBA00022679"/>
    </source>
</evidence>
<evidence type="ECO:0000256" key="10">
    <source>
        <dbReference type="ARBA" id="ARBA00022977"/>
    </source>
</evidence>
<keyword evidence="10 11" id="KW-0784">Thiamine biosynthesis</keyword>
<feature type="binding site" evidence="11">
    <location>
        <position position="168"/>
    </location>
    <ligand>
        <name>ATP</name>
        <dbReference type="ChEBI" id="CHEBI:30616"/>
    </ligand>
</feature>
<dbReference type="GO" id="GO:0005524">
    <property type="term" value="F:ATP binding"/>
    <property type="evidence" value="ECO:0007669"/>
    <property type="project" value="UniProtKB-UniRule"/>
</dbReference>
<keyword evidence="13" id="KW-1185">Reference proteome</keyword>
<evidence type="ECO:0000256" key="1">
    <source>
        <dbReference type="ARBA" id="ARBA00001771"/>
    </source>
</evidence>
<dbReference type="GO" id="GO:0000287">
    <property type="term" value="F:magnesium ion binding"/>
    <property type="evidence" value="ECO:0007669"/>
    <property type="project" value="UniProtKB-UniRule"/>
</dbReference>
<dbReference type="Proteomes" id="UP000192738">
    <property type="component" value="Unassembled WGS sequence"/>
</dbReference>
<comment type="cofactor">
    <cofactor evidence="2 11">
        <name>Mg(2+)</name>
        <dbReference type="ChEBI" id="CHEBI:18420"/>
    </cofactor>
</comment>
<organism evidence="12 13">
    <name type="scientific">Sporomusa malonica</name>
    <dbReference type="NCBI Taxonomy" id="112901"/>
    <lineage>
        <taxon>Bacteria</taxon>
        <taxon>Bacillati</taxon>
        <taxon>Bacillota</taxon>
        <taxon>Negativicutes</taxon>
        <taxon>Selenomonadales</taxon>
        <taxon>Sporomusaceae</taxon>
        <taxon>Sporomusa</taxon>
    </lineage>
</organism>
<keyword evidence="9 11" id="KW-0460">Magnesium</keyword>
<evidence type="ECO:0000256" key="3">
    <source>
        <dbReference type="ARBA" id="ARBA00004868"/>
    </source>
</evidence>
<dbReference type="UniPathway" id="UPA00060">
    <property type="reaction ID" value="UER00139"/>
</dbReference>
<dbReference type="PRINTS" id="PR01099">
    <property type="entry name" value="HYETHTZKNASE"/>
</dbReference>
<gene>
    <name evidence="11" type="primary">thiM</name>
    <name evidence="12" type="ORF">SAMN04488500_12722</name>
</gene>
<feature type="binding site" evidence="11">
    <location>
        <position position="46"/>
    </location>
    <ligand>
        <name>substrate</name>
    </ligand>
</feature>
<dbReference type="InterPro" id="IPR029056">
    <property type="entry name" value="Ribokinase-like"/>
</dbReference>
<evidence type="ECO:0000256" key="6">
    <source>
        <dbReference type="ARBA" id="ARBA00022741"/>
    </source>
</evidence>
<dbReference type="NCBIfam" id="TIGR00694">
    <property type="entry name" value="thiM"/>
    <property type="match status" value="1"/>
</dbReference>
<dbReference type="Pfam" id="PF02110">
    <property type="entry name" value="HK"/>
    <property type="match status" value="1"/>
</dbReference>
<evidence type="ECO:0000256" key="8">
    <source>
        <dbReference type="ARBA" id="ARBA00022840"/>
    </source>
</evidence>
<evidence type="ECO:0000256" key="7">
    <source>
        <dbReference type="ARBA" id="ARBA00022777"/>
    </source>
</evidence>
<dbReference type="SUPFAM" id="SSF53613">
    <property type="entry name" value="Ribokinase-like"/>
    <property type="match status" value="1"/>
</dbReference>